<dbReference type="eggNOG" id="COG1677">
    <property type="taxonomic scope" value="Bacteria"/>
</dbReference>
<sequence>MGIDPVSGFGPIKPISPIDVSKTGETQGATDAFSKLLDQLSAKESEQDLYRNAIAQGNMDILPEALVSATEFQVGLLLVTQIRNQLVSAFQEFMRLPL</sequence>
<dbReference type="EMBL" id="CP001145">
    <property type="protein sequence ID" value="ACI16841.1"/>
    <property type="molecule type" value="Genomic_DNA"/>
</dbReference>
<dbReference type="InterPro" id="IPR001624">
    <property type="entry name" value="FliE"/>
</dbReference>
<dbReference type="Proteomes" id="UP000001732">
    <property type="component" value="Chromosome"/>
</dbReference>
<dbReference type="Pfam" id="PF02049">
    <property type="entry name" value="FliE"/>
    <property type="match status" value="1"/>
</dbReference>
<dbReference type="AlphaFoldDB" id="B5Y7D5"/>
<reference evidence="4" key="1">
    <citation type="submission" date="2008-08" db="EMBL/GenBank/DDBJ databases">
        <title>The complete genome sequence of Coprothermobacter proteolyticus strain ATCC 5245 / DSM 5265 / BT.</title>
        <authorList>
            <person name="Dodson R.J."/>
            <person name="Durkin A.S."/>
            <person name="Wu M."/>
            <person name="Eisen J."/>
            <person name="Sutton G."/>
        </authorList>
    </citation>
    <scope>NUCLEOTIDE SEQUENCE [LARGE SCALE GENOMIC DNA]</scope>
    <source>
        <strain evidence="4">ATCC 35245 / DSM 5265 / OCM 4 / BT</strain>
    </source>
</reference>
<dbReference type="GO" id="GO:0003774">
    <property type="term" value="F:cytoskeletal motor activity"/>
    <property type="evidence" value="ECO:0007669"/>
    <property type="project" value="InterPro"/>
</dbReference>
<dbReference type="HOGENOM" id="CLU_2328919_0_0_9"/>
<reference evidence="3 4" key="2">
    <citation type="journal article" date="2014" name="Genome Announc.">
        <title>Complete Genome Sequence of Coprothermobacter proteolyticus DSM 5265.</title>
        <authorList>
            <person name="Alexiev A."/>
            <person name="Coil D.A."/>
            <person name="Badger J.H."/>
            <person name="Enticknap J."/>
            <person name="Ward N."/>
            <person name="Robb F.T."/>
            <person name="Eisen J.A."/>
        </authorList>
    </citation>
    <scope>NUCLEOTIDE SEQUENCE [LARGE SCALE GENOMIC DNA]</scope>
    <source>
        <strain evidence="4">ATCC 35245 / DSM 5265 / OCM 4 / BT</strain>
    </source>
</reference>
<keyword evidence="1" id="KW-0975">Bacterial flagellum</keyword>
<dbReference type="OrthoDB" id="8909229at2"/>
<evidence type="ECO:0000256" key="2">
    <source>
        <dbReference type="SAM" id="MobiDB-lite"/>
    </source>
</evidence>
<gene>
    <name evidence="3" type="ordered locus">COPRO5265_0315</name>
</gene>
<organism evidence="3 4">
    <name type="scientific">Coprothermobacter proteolyticus (strain ATCC 35245 / DSM 5265 / OCM 4 / BT)</name>
    <dbReference type="NCBI Taxonomy" id="309798"/>
    <lineage>
        <taxon>Bacteria</taxon>
        <taxon>Pseudomonadati</taxon>
        <taxon>Coprothermobacterota</taxon>
        <taxon>Coprothermobacteria</taxon>
        <taxon>Coprothermobacterales</taxon>
        <taxon>Coprothermobacteraceae</taxon>
        <taxon>Coprothermobacter</taxon>
    </lineage>
</organism>
<name>B5Y7D5_COPPD</name>
<dbReference type="RefSeq" id="WP_012543493.1">
    <property type="nucleotide sequence ID" value="NC_011295.1"/>
</dbReference>
<evidence type="ECO:0000313" key="4">
    <source>
        <dbReference type="Proteomes" id="UP000001732"/>
    </source>
</evidence>
<dbReference type="KEGG" id="cpo:COPRO5265_0315"/>
<dbReference type="STRING" id="309798.COPRO5265_0315"/>
<dbReference type="GO" id="GO:0009288">
    <property type="term" value="C:bacterial-type flagellum"/>
    <property type="evidence" value="ECO:0007669"/>
    <property type="project" value="InterPro"/>
</dbReference>
<proteinExistence type="predicted"/>
<evidence type="ECO:0000313" key="3">
    <source>
        <dbReference type="EMBL" id="ACI16841.1"/>
    </source>
</evidence>
<evidence type="ECO:0000256" key="1">
    <source>
        <dbReference type="ARBA" id="ARBA00023143"/>
    </source>
</evidence>
<dbReference type="GO" id="GO:0071973">
    <property type="term" value="P:bacterial-type flagellum-dependent cell motility"/>
    <property type="evidence" value="ECO:0007669"/>
    <property type="project" value="InterPro"/>
</dbReference>
<keyword evidence="3" id="KW-0969">Cilium</keyword>
<keyword evidence="3" id="KW-0966">Cell projection</keyword>
<feature type="region of interest" description="Disordered" evidence="2">
    <location>
        <begin position="1"/>
        <end position="25"/>
    </location>
</feature>
<accession>B5Y7D5</accession>
<dbReference type="GO" id="GO:0005198">
    <property type="term" value="F:structural molecule activity"/>
    <property type="evidence" value="ECO:0007669"/>
    <property type="project" value="InterPro"/>
</dbReference>
<protein>
    <submittedName>
        <fullName evidence="3">Flagellar hook-basal body complex protein FliE</fullName>
    </submittedName>
</protein>
<keyword evidence="4" id="KW-1185">Reference proteome</keyword>
<keyword evidence="3" id="KW-0282">Flagellum</keyword>